<name>A0A0D7WU18_9BACL</name>
<evidence type="ECO:0000256" key="2">
    <source>
        <dbReference type="ARBA" id="ARBA00006432"/>
    </source>
</evidence>
<dbReference type="FunFam" id="3.40.50.980:FF:000001">
    <property type="entry name" value="Non-ribosomal peptide synthetase"/>
    <property type="match status" value="1"/>
</dbReference>
<dbReference type="InterPro" id="IPR006162">
    <property type="entry name" value="Ppantetheine_attach_site"/>
</dbReference>
<dbReference type="GO" id="GO:0044550">
    <property type="term" value="P:secondary metabolite biosynthetic process"/>
    <property type="evidence" value="ECO:0007669"/>
    <property type="project" value="TreeGrafter"/>
</dbReference>
<dbReference type="GO" id="GO:0016874">
    <property type="term" value="F:ligase activity"/>
    <property type="evidence" value="ECO:0007669"/>
    <property type="project" value="UniProtKB-KW"/>
</dbReference>
<dbReference type="Pfam" id="PF13193">
    <property type="entry name" value="AMP-binding_C"/>
    <property type="match status" value="1"/>
</dbReference>
<dbReference type="Gene3D" id="3.40.50.980">
    <property type="match status" value="2"/>
</dbReference>
<dbReference type="SUPFAM" id="SSF52777">
    <property type="entry name" value="CoA-dependent acyltransferases"/>
    <property type="match status" value="4"/>
</dbReference>
<dbReference type="InterPro" id="IPR000873">
    <property type="entry name" value="AMP-dep_synth/lig_dom"/>
</dbReference>
<dbReference type="Gene3D" id="1.10.1200.10">
    <property type="entry name" value="ACP-like"/>
    <property type="match status" value="1"/>
</dbReference>
<dbReference type="PROSITE" id="PS50075">
    <property type="entry name" value="CARRIER"/>
    <property type="match status" value="1"/>
</dbReference>
<dbReference type="Proteomes" id="UP000032534">
    <property type="component" value="Unassembled WGS sequence"/>
</dbReference>
<dbReference type="PROSITE" id="PS00012">
    <property type="entry name" value="PHOSPHOPANTETHEINE"/>
    <property type="match status" value="1"/>
</dbReference>
<evidence type="ECO:0000256" key="4">
    <source>
        <dbReference type="ARBA" id="ARBA00022553"/>
    </source>
</evidence>
<dbReference type="InterPro" id="IPR025110">
    <property type="entry name" value="AMP-bd_C"/>
</dbReference>
<dbReference type="InterPro" id="IPR010060">
    <property type="entry name" value="NRPS_synth"/>
</dbReference>
<dbReference type="Pfam" id="PF00550">
    <property type="entry name" value="PP-binding"/>
    <property type="match status" value="1"/>
</dbReference>
<dbReference type="GO" id="GO:0043041">
    <property type="term" value="P:amino acid activation for nonribosomal peptide biosynthetic process"/>
    <property type="evidence" value="ECO:0007669"/>
    <property type="project" value="TreeGrafter"/>
</dbReference>
<feature type="domain" description="Carrier" evidence="9">
    <location>
        <begin position="962"/>
        <end position="1036"/>
    </location>
</feature>
<reference evidence="10 11" key="1">
    <citation type="submission" date="2014-11" db="EMBL/GenBank/DDBJ databases">
        <title>Draft Genome Sequences of Paenibacillus polymyxa NRRL B-30509 and Paenibacillus terrae NRRL B-30644, Strains from a Poultry Environment that Produce Tridecaptin A and Paenicidins.</title>
        <authorList>
            <person name="van Belkum M.J."/>
            <person name="Lohans C.T."/>
            <person name="Vederas J.C."/>
        </authorList>
    </citation>
    <scope>NUCLEOTIDE SEQUENCE [LARGE SCALE GENOMIC DNA]</scope>
    <source>
        <strain evidence="10 11">NRRL B-30644</strain>
    </source>
</reference>
<keyword evidence="6" id="KW-0677">Repeat</keyword>
<evidence type="ECO:0000256" key="7">
    <source>
        <dbReference type="ARBA" id="ARBA00023194"/>
    </source>
</evidence>
<keyword evidence="3" id="KW-0596">Phosphopantetheine</keyword>
<dbReference type="Pfam" id="PF00668">
    <property type="entry name" value="Condensation"/>
    <property type="match status" value="2"/>
</dbReference>
<dbReference type="SUPFAM" id="SSF47336">
    <property type="entry name" value="ACP-like"/>
    <property type="match status" value="1"/>
</dbReference>
<keyword evidence="8" id="KW-0511">Multifunctional enzyme</keyword>
<protein>
    <recommendedName>
        <fullName evidence="9">Carrier domain-containing protein</fullName>
    </recommendedName>
</protein>
<comment type="caution">
    <text evidence="10">The sequence shown here is derived from an EMBL/GenBank/DDBJ whole genome shotgun (WGS) entry which is preliminary data.</text>
</comment>
<evidence type="ECO:0000256" key="1">
    <source>
        <dbReference type="ARBA" id="ARBA00001957"/>
    </source>
</evidence>
<evidence type="ECO:0000256" key="8">
    <source>
        <dbReference type="ARBA" id="ARBA00023268"/>
    </source>
</evidence>
<dbReference type="Pfam" id="PF00501">
    <property type="entry name" value="AMP-binding"/>
    <property type="match status" value="1"/>
</dbReference>
<dbReference type="InterPro" id="IPR020845">
    <property type="entry name" value="AMP-binding_CS"/>
</dbReference>
<dbReference type="NCBIfam" id="TIGR01720">
    <property type="entry name" value="NRPS-para261"/>
    <property type="match status" value="1"/>
</dbReference>
<dbReference type="GO" id="GO:0005737">
    <property type="term" value="C:cytoplasm"/>
    <property type="evidence" value="ECO:0007669"/>
    <property type="project" value="TreeGrafter"/>
</dbReference>
<dbReference type="PANTHER" id="PTHR45527:SF1">
    <property type="entry name" value="FATTY ACID SYNTHASE"/>
    <property type="match status" value="1"/>
</dbReference>
<keyword evidence="7" id="KW-0045">Antibiotic biosynthesis</keyword>
<dbReference type="PANTHER" id="PTHR45527">
    <property type="entry name" value="NONRIBOSOMAL PEPTIDE SYNTHETASE"/>
    <property type="match status" value="1"/>
</dbReference>
<dbReference type="GO" id="GO:0031177">
    <property type="term" value="F:phosphopantetheine binding"/>
    <property type="evidence" value="ECO:0007669"/>
    <property type="project" value="TreeGrafter"/>
</dbReference>
<keyword evidence="11" id="KW-1185">Reference proteome</keyword>
<proteinExistence type="inferred from homology"/>
<dbReference type="Gene3D" id="2.30.38.10">
    <property type="entry name" value="Luciferase, Domain 3"/>
    <property type="match status" value="1"/>
</dbReference>
<dbReference type="InterPro" id="IPR045851">
    <property type="entry name" value="AMP-bd_C_sf"/>
</dbReference>
<dbReference type="Gene3D" id="3.30.559.30">
    <property type="entry name" value="Nonribosomal peptide synthetase, condensation domain"/>
    <property type="match status" value="2"/>
</dbReference>
<comment type="similarity">
    <text evidence="2">Belongs to the ATP-dependent AMP-binding enzyme family.</text>
</comment>
<gene>
    <name evidence="10" type="ORF">QD47_26880</name>
</gene>
<evidence type="ECO:0000256" key="5">
    <source>
        <dbReference type="ARBA" id="ARBA00022598"/>
    </source>
</evidence>
<dbReference type="InterPro" id="IPR001242">
    <property type="entry name" value="Condensation_dom"/>
</dbReference>
<dbReference type="FunFam" id="2.30.38.10:FF:000001">
    <property type="entry name" value="Non-ribosomal peptide synthetase PvdI"/>
    <property type="match status" value="1"/>
</dbReference>
<evidence type="ECO:0000313" key="11">
    <source>
        <dbReference type="Proteomes" id="UP000032534"/>
    </source>
</evidence>
<sequence>MDQLKRYYTLTHAQKRVWNTERIFPEQPLHNIGGSILISGQVQFDLLEKAIHAFIARNDALCLSFIETEGEVRQYKKEYRFEPLPLIDFTAFSNPQEQYELWVMQQKQRFFKLEHEHLFRFFLVKLNELKMGYFVIFHHLIADGWSIQIMTEQIREAYEQLLLDGSIQLIESPSYLDYLYSEKMYLESDRFVKNKSYWLGLFGETTDREHTCNLESFAAARKTFGLDRDLSIRIKDFLNQKNWTINTFFIAVMALYLYKTTQRKRIVLGNPTLNRSGKTERRMFGMFTSTMPILINFDEVYTASQLMDLAHYQVKKGLLHQKFPYNLLLKELSSNQNPIDGLFQIVVNYYNTKLPTEFAGMKVENIEFNCGSQTYPLQMVVKEWGDTQQIQLDFDYRLDVYDEASIDRIFGGLCLIVKQLLISTDVQLFDIRIMEDLEIHRAIFEFNNSQTSYPNNQSITELFELQVNRIPEKPAIICSDRVISYRELNEKANQLARSLRSTGMTERQSVVIIINHSEYAVIAILAVLKAGGAYIPIDPVYPEERIADILQDSSAKWLITDDPARFIGRLDCEILDTNDEANYLQENYNLNIPVQPDELAYMIYTSGSTGKPKGVMVEHKGLVNYIWWAGKAYIRDEHEAFALYSSLAFDLTVTSLFTPLVHGNKMIIFRDSGRDNLFNEILSDTRVTILKMTPSHFALIKELEPSLLQASKISTFILGGEDLKVGICKEMIGLFGQSISIYNEYGPTETVVGCMIYQFDPKQDTTGSVPIGLPIDNMKIYILDEYLQPLPVGAIGELYIAGDGVAGGYWKREEMTKERFLSNPFITGGRMYKSGDLARRREHGIIEYLGRVDHQVKVRGYRIELGEIENMILRVQGISEAVVVIGRDESEASVIYAYVTIRESRYLLDEQEIRVELAKRLPAYMVPQRIIIMSKLPLTHNGKVDRKALPILVHHAPTILGSPSNEKEIELIKIISEIMEKEDIGTLDNFYHLGGDSIVAIQIATRLKKKGLLIKVKHILEFPVIKEMAATIEYLKINEEIHIPQGIYEGDIPLSPTMKWFLFHYSTEPHYYHQTCLITLKRNIPIEILQMAIQKLLIHHDGLRINYDLSRNSMFYNNQIIDKNLPIKLVDLSSCNPLNYEKIIYKHSCELKSSIKITEDIPIRVCMFNGGMQTDSKLLLIAHHMLVDAVSWRILLEDLDQLITSIEENLEITLPQKTTSVKEFVKVLQTIVQEKEIILEEDYWRPLLHLPGWTSKCTTSMNADLIINHDYLNMERFEQANFIYGTDAMDLILAAFGVTVCNWLNSEKAVIEIEGHGREAWPNGIDLTRSVGWFTVMFPFEVHSINAFESLGKLVQYVKETRRGIPQKGTRFGVLKYLRLTEDNGQAFGSKETPLFRVNYLGNFDLGMTFSNFELDLDSDTGPDQSIDHPLSAGMEVNIFFLKGRLVTRIRRSDDIFPGEEAAAFIAKFEQRLDEIVAYCIQKNERVFTPSDFDSADLSQEDLFEIFGE</sequence>
<dbReference type="SUPFAM" id="SSF56801">
    <property type="entry name" value="Acetyl-CoA synthetase-like"/>
    <property type="match status" value="1"/>
</dbReference>
<keyword evidence="5" id="KW-0436">Ligase</keyword>
<dbReference type="InterPro" id="IPR009081">
    <property type="entry name" value="PP-bd_ACP"/>
</dbReference>
<organism evidence="10 11">
    <name type="scientific">Paenibacillus terrae</name>
    <dbReference type="NCBI Taxonomy" id="159743"/>
    <lineage>
        <taxon>Bacteria</taxon>
        <taxon>Bacillati</taxon>
        <taxon>Bacillota</taxon>
        <taxon>Bacilli</taxon>
        <taxon>Bacillales</taxon>
        <taxon>Paenibacillaceae</taxon>
        <taxon>Paenibacillus</taxon>
    </lineage>
</organism>
<keyword evidence="4" id="KW-0597">Phosphoprotein</keyword>
<dbReference type="PROSITE" id="PS00455">
    <property type="entry name" value="AMP_BINDING"/>
    <property type="match status" value="1"/>
</dbReference>
<evidence type="ECO:0000256" key="6">
    <source>
        <dbReference type="ARBA" id="ARBA00022737"/>
    </source>
</evidence>
<dbReference type="NCBIfam" id="TIGR01733">
    <property type="entry name" value="AA-adenyl-dom"/>
    <property type="match status" value="1"/>
</dbReference>
<comment type="cofactor">
    <cofactor evidence="1">
        <name>pantetheine 4'-phosphate</name>
        <dbReference type="ChEBI" id="CHEBI:47942"/>
    </cofactor>
</comment>
<dbReference type="InterPro" id="IPR023213">
    <property type="entry name" value="CAT-like_dom_sf"/>
</dbReference>
<evidence type="ECO:0000259" key="9">
    <source>
        <dbReference type="PROSITE" id="PS50075"/>
    </source>
</evidence>
<evidence type="ECO:0000313" key="10">
    <source>
        <dbReference type="EMBL" id="KJD42676.1"/>
    </source>
</evidence>
<dbReference type="InterPro" id="IPR036736">
    <property type="entry name" value="ACP-like_sf"/>
</dbReference>
<dbReference type="InterPro" id="IPR010071">
    <property type="entry name" value="AA_adenyl_dom"/>
</dbReference>
<dbReference type="Gene3D" id="3.30.300.30">
    <property type="match status" value="1"/>
</dbReference>
<dbReference type="Gene3D" id="3.30.559.10">
    <property type="entry name" value="Chloramphenicol acetyltransferase-like domain"/>
    <property type="match status" value="2"/>
</dbReference>
<evidence type="ECO:0000256" key="3">
    <source>
        <dbReference type="ARBA" id="ARBA00022450"/>
    </source>
</evidence>
<dbReference type="GO" id="GO:0017000">
    <property type="term" value="P:antibiotic biosynthetic process"/>
    <property type="evidence" value="ECO:0007669"/>
    <property type="project" value="UniProtKB-KW"/>
</dbReference>
<dbReference type="PATRIC" id="fig|159743.3.peg.5980"/>
<dbReference type="GO" id="GO:0008610">
    <property type="term" value="P:lipid biosynthetic process"/>
    <property type="evidence" value="ECO:0007669"/>
    <property type="project" value="UniProtKB-ARBA"/>
</dbReference>
<accession>A0A0D7WU18</accession>
<dbReference type="EMBL" id="JTHP01000097">
    <property type="protein sequence ID" value="KJD42676.1"/>
    <property type="molecule type" value="Genomic_DNA"/>
</dbReference>